<evidence type="ECO:0000313" key="11">
    <source>
        <dbReference type="Proteomes" id="UP000050996"/>
    </source>
</evidence>
<dbReference type="InterPro" id="IPR050445">
    <property type="entry name" value="Bact_polysacc_biosynth/exp"/>
</dbReference>
<evidence type="ECO:0000256" key="3">
    <source>
        <dbReference type="ARBA" id="ARBA00022679"/>
    </source>
</evidence>
<sequence length="239" mass="26421">MCSKKQRRIQLKFSKGKKRKKLIHLIAHMNPMLPITEQYRQIRTSIQFSSVDKTIKSIVLASAQSGEGKSTTASNLAIVLAQQGNQVLLVDADLRKPSIHYAFRVSNIDGLTNVLTKEVELDSAIKQTDIHNLSLLTSGAKPPNPSEILSSNSMETLMGKLKEMFDFVIYDTPPALAVTDSQVLANKCDGVILVVASGKTNRELALKSLDVLKQARAHILGAVVNGIELSKKEYYREYK</sequence>
<dbReference type="Proteomes" id="UP000050996">
    <property type="component" value="Unassembled WGS sequence"/>
</dbReference>
<dbReference type="InterPro" id="IPR005702">
    <property type="entry name" value="Wzc-like_C"/>
</dbReference>
<dbReference type="GO" id="GO:0004715">
    <property type="term" value="F:non-membrane spanning protein tyrosine kinase activity"/>
    <property type="evidence" value="ECO:0007669"/>
    <property type="project" value="UniProtKB-EC"/>
</dbReference>
<keyword evidence="4" id="KW-0547">Nucleotide-binding</keyword>
<dbReference type="GO" id="GO:0042802">
    <property type="term" value="F:identical protein binding"/>
    <property type="evidence" value="ECO:0007669"/>
    <property type="project" value="UniProtKB-ARBA"/>
</dbReference>
<proteinExistence type="inferred from homology"/>
<accession>A0A0Q3QJI7</accession>
<keyword evidence="11" id="KW-1185">Reference proteome</keyword>
<keyword evidence="3" id="KW-0808">Transferase</keyword>
<dbReference type="GO" id="GO:0005886">
    <property type="term" value="C:plasma membrane"/>
    <property type="evidence" value="ECO:0007669"/>
    <property type="project" value="TreeGrafter"/>
</dbReference>
<evidence type="ECO:0000256" key="6">
    <source>
        <dbReference type="ARBA" id="ARBA00022840"/>
    </source>
</evidence>
<dbReference type="InterPro" id="IPR027417">
    <property type="entry name" value="P-loop_NTPase"/>
</dbReference>
<dbReference type="SUPFAM" id="SSF52540">
    <property type="entry name" value="P-loop containing nucleoside triphosphate hydrolases"/>
    <property type="match status" value="1"/>
</dbReference>
<dbReference type="CDD" id="cd05387">
    <property type="entry name" value="BY-kinase"/>
    <property type="match status" value="1"/>
</dbReference>
<evidence type="ECO:0000256" key="7">
    <source>
        <dbReference type="ARBA" id="ARBA00023137"/>
    </source>
</evidence>
<gene>
    <name evidence="10" type="ORF">AN957_04655</name>
</gene>
<feature type="domain" description="AAA" evidence="9">
    <location>
        <begin position="56"/>
        <end position="197"/>
    </location>
</feature>
<evidence type="ECO:0000256" key="2">
    <source>
        <dbReference type="ARBA" id="ARBA00011903"/>
    </source>
</evidence>
<dbReference type="STRING" id="1637975.AN957_04655"/>
<keyword evidence="5" id="KW-0418">Kinase</keyword>
<dbReference type="PATRIC" id="fig|1637975.4.peg.618"/>
<comment type="caution">
    <text evidence="10">The sequence shown here is derived from an EMBL/GenBank/DDBJ whole genome shotgun (WGS) entry which is preliminary data.</text>
</comment>
<reference evidence="10 11" key="1">
    <citation type="submission" date="2015-09" db="EMBL/GenBank/DDBJ databases">
        <title>Genome sequencing project for genomic taxonomy and phylogenomics of Bacillus-like bacteria.</title>
        <authorList>
            <person name="Liu B."/>
            <person name="Wang J."/>
            <person name="Zhu Y."/>
            <person name="Liu G."/>
            <person name="Chen Q."/>
            <person name="Chen Z."/>
            <person name="Lan J."/>
            <person name="Che J."/>
            <person name="Ge C."/>
            <person name="Shi H."/>
            <person name="Pan Z."/>
            <person name="Liu X."/>
        </authorList>
    </citation>
    <scope>NUCLEOTIDE SEQUENCE [LARGE SCALE GENOMIC DNA]</scope>
    <source>
        <strain evidence="10 11">FJAT-18043</strain>
    </source>
</reference>
<evidence type="ECO:0000256" key="1">
    <source>
        <dbReference type="ARBA" id="ARBA00007316"/>
    </source>
</evidence>
<protein>
    <recommendedName>
        <fullName evidence="2">non-specific protein-tyrosine kinase</fullName>
        <ecNumber evidence="2">2.7.10.2</ecNumber>
    </recommendedName>
</protein>
<dbReference type="Pfam" id="PF13614">
    <property type="entry name" value="AAA_31"/>
    <property type="match status" value="1"/>
</dbReference>
<dbReference type="PANTHER" id="PTHR32309:SF13">
    <property type="entry name" value="FERRIC ENTEROBACTIN TRANSPORT PROTEIN FEPE"/>
    <property type="match status" value="1"/>
</dbReference>
<organism evidence="10 11">
    <name type="scientific">Cytobacillus solani</name>
    <dbReference type="NCBI Taxonomy" id="1637975"/>
    <lineage>
        <taxon>Bacteria</taxon>
        <taxon>Bacillati</taxon>
        <taxon>Bacillota</taxon>
        <taxon>Bacilli</taxon>
        <taxon>Bacillales</taxon>
        <taxon>Bacillaceae</taxon>
        <taxon>Cytobacillus</taxon>
    </lineage>
</organism>
<dbReference type="EC" id="2.7.10.2" evidence="2"/>
<dbReference type="Gene3D" id="3.40.50.300">
    <property type="entry name" value="P-loop containing nucleotide triphosphate hydrolases"/>
    <property type="match status" value="1"/>
</dbReference>
<dbReference type="EMBL" id="LJIX01000006">
    <property type="protein sequence ID" value="KQL17969.1"/>
    <property type="molecule type" value="Genomic_DNA"/>
</dbReference>
<dbReference type="FunFam" id="3.40.50.300:FF:000527">
    <property type="entry name" value="Tyrosine-protein kinase etk"/>
    <property type="match status" value="1"/>
</dbReference>
<comment type="catalytic activity">
    <reaction evidence="8">
        <text>L-tyrosyl-[protein] + ATP = O-phospho-L-tyrosyl-[protein] + ADP + H(+)</text>
        <dbReference type="Rhea" id="RHEA:10596"/>
        <dbReference type="Rhea" id="RHEA-COMP:10136"/>
        <dbReference type="Rhea" id="RHEA-COMP:20101"/>
        <dbReference type="ChEBI" id="CHEBI:15378"/>
        <dbReference type="ChEBI" id="CHEBI:30616"/>
        <dbReference type="ChEBI" id="CHEBI:46858"/>
        <dbReference type="ChEBI" id="CHEBI:61978"/>
        <dbReference type="ChEBI" id="CHEBI:456216"/>
        <dbReference type="EC" id="2.7.10.2"/>
    </reaction>
</comment>
<dbReference type="GO" id="GO:0005524">
    <property type="term" value="F:ATP binding"/>
    <property type="evidence" value="ECO:0007669"/>
    <property type="project" value="UniProtKB-KW"/>
</dbReference>
<evidence type="ECO:0000256" key="8">
    <source>
        <dbReference type="ARBA" id="ARBA00051245"/>
    </source>
</evidence>
<dbReference type="PANTHER" id="PTHR32309">
    <property type="entry name" value="TYROSINE-PROTEIN KINASE"/>
    <property type="match status" value="1"/>
</dbReference>
<evidence type="ECO:0000259" key="9">
    <source>
        <dbReference type="Pfam" id="PF13614"/>
    </source>
</evidence>
<comment type="similarity">
    <text evidence="1">Belongs to the CpsD/CapB family.</text>
</comment>
<keyword evidence="7" id="KW-0829">Tyrosine-protein kinase</keyword>
<dbReference type="NCBIfam" id="TIGR01007">
    <property type="entry name" value="eps_fam"/>
    <property type="match status" value="1"/>
</dbReference>
<dbReference type="InterPro" id="IPR025669">
    <property type="entry name" value="AAA_dom"/>
</dbReference>
<evidence type="ECO:0000313" key="10">
    <source>
        <dbReference type="EMBL" id="KQL17969.1"/>
    </source>
</evidence>
<keyword evidence="6" id="KW-0067">ATP-binding</keyword>
<evidence type="ECO:0000256" key="4">
    <source>
        <dbReference type="ARBA" id="ARBA00022741"/>
    </source>
</evidence>
<dbReference type="AlphaFoldDB" id="A0A0Q3QJI7"/>
<name>A0A0Q3QJI7_9BACI</name>
<evidence type="ECO:0000256" key="5">
    <source>
        <dbReference type="ARBA" id="ARBA00022777"/>
    </source>
</evidence>